<dbReference type="AlphaFoldDB" id="A0A0H3CC46"/>
<dbReference type="SMR" id="A0A0H3CC46"/>
<dbReference type="PATRIC" id="fig|565050.3.peg.2976"/>
<evidence type="ECO:0000256" key="1">
    <source>
        <dbReference type="ARBA" id="ARBA00009580"/>
    </source>
</evidence>
<feature type="domain" description="Tyrosine specific protein phosphatases" evidence="2">
    <location>
        <begin position="122"/>
        <end position="197"/>
    </location>
</feature>
<evidence type="ECO:0000313" key="4">
    <source>
        <dbReference type="Proteomes" id="UP000001364"/>
    </source>
</evidence>
<dbReference type="InterPro" id="IPR029021">
    <property type="entry name" value="Prot-tyrosine_phosphatase-like"/>
</dbReference>
<organism evidence="3 4">
    <name type="scientific">Caulobacter vibrioides (strain NA1000 / CB15N)</name>
    <name type="common">Caulobacter crescentus</name>
    <dbReference type="NCBI Taxonomy" id="565050"/>
    <lineage>
        <taxon>Bacteria</taxon>
        <taxon>Pseudomonadati</taxon>
        <taxon>Pseudomonadota</taxon>
        <taxon>Alphaproteobacteria</taxon>
        <taxon>Caulobacterales</taxon>
        <taxon>Caulobacteraceae</taxon>
        <taxon>Caulobacter</taxon>
    </lineage>
</organism>
<keyword evidence="3" id="KW-0378">Hydrolase</keyword>
<dbReference type="OrthoDB" id="1188001at2"/>
<dbReference type="Gene3D" id="3.90.190.10">
    <property type="entry name" value="Protein tyrosine phosphatase superfamily"/>
    <property type="match status" value="1"/>
</dbReference>
<dbReference type="HOGENOM" id="CLU_057546_0_0_5"/>
<dbReference type="RefSeq" id="WP_010920792.1">
    <property type="nucleotide sequence ID" value="NC_011916.1"/>
</dbReference>
<reference evidence="3 4" key="1">
    <citation type="journal article" date="2010" name="J. Bacteriol.">
        <title>The genetic basis of laboratory adaptation in Caulobacter crescentus.</title>
        <authorList>
            <person name="Marks M.E."/>
            <person name="Castro-Rojas C.M."/>
            <person name="Teiling C."/>
            <person name="Du L."/>
            <person name="Kapatral V."/>
            <person name="Walunas T.L."/>
            <person name="Crosson S."/>
        </authorList>
    </citation>
    <scope>NUCLEOTIDE SEQUENCE [LARGE SCALE GENOMIC DNA]</scope>
    <source>
        <strain evidence="4">NA1000 / CB15N</strain>
    </source>
</reference>
<accession>A0A0H3CC46</accession>
<dbReference type="Proteomes" id="UP000001364">
    <property type="component" value="Chromosome"/>
</dbReference>
<dbReference type="SUPFAM" id="SSF52799">
    <property type="entry name" value="(Phosphotyrosine protein) phosphatases II"/>
    <property type="match status" value="1"/>
</dbReference>
<dbReference type="KEGG" id="ccs:CCNA_03050"/>
<proteinExistence type="inferred from homology"/>
<dbReference type="PROSITE" id="PS50056">
    <property type="entry name" value="TYR_PHOSPHATASE_2"/>
    <property type="match status" value="1"/>
</dbReference>
<comment type="similarity">
    <text evidence="1">Belongs to the protein-tyrosine phosphatase family.</text>
</comment>
<name>A0A0H3CC46_CAUVN</name>
<dbReference type="PANTHER" id="PTHR31126:SF1">
    <property type="entry name" value="TYROSINE SPECIFIC PROTEIN PHOSPHATASES DOMAIN-CONTAINING PROTEIN"/>
    <property type="match status" value="1"/>
</dbReference>
<dbReference type="PhylomeDB" id="A0A0H3CC46"/>
<dbReference type="PROSITE" id="PS00383">
    <property type="entry name" value="TYR_PHOSPHATASE_1"/>
    <property type="match status" value="1"/>
</dbReference>
<dbReference type="GO" id="GO:0004725">
    <property type="term" value="F:protein tyrosine phosphatase activity"/>
    <property type="evidence" value="ECO:0007669"/>
    <property type="project" value="UniProtKB-EC"/>
</dbReference>
<sequence length="257" mass="28510">MTRLIPLQGVENFRDFGDYAAGAGRLKKGVLFRAAHQAEATDEDLAHLASLGIATLVDLRRPNERERSPSRRWDGFSATVIDNDLGMTGEDPWHTFLKESDLSLESIHDYMDEYYRRAPFKERHLDLFSRYFQAVAKGQGAVLIHCAAGKDRTGILAALTHHIAGVSDDDVIDDYLLTNDPTRFERRGHIFLNNIYELTGKRPTEAAMRAAMGVEARYLAAAFAAIKDQYGSLDGYLEGAVGLDAATREAVAAHILL</sequence>
<dbReference type="PANTHER" id="PTHR31126">
    <property type="entry name" value="TYROSINE-PROTEIN PHOSPHATASE"/>
    <property type="match status" value="1"/>
</dbReference>
<dbReference type="GeneID" id="7333504"/>
<dbReference type="RefSeq" id="YP_002518423.1">
    <property type="nucleotide sequence ID" value="NC_011916.1"/>
</dbReference>
<protein>
    <submittedName>
        <fullName evidence="3">Protein tyrosine phosphatase</fullName>
        <ecNumber evidence="3">3.1.3.48</ecNumber>
    </submittedName>
</protein>
<dbReference type="InterPro" id="IPR000387">
    <property type="entry name" value="Tyr_Pase_dom"/>
</dbReference>
<keyword evidence="4" id="KW-1185">Reference proteome</keyword>
<dbReference type="InterPro" id="IPR016130">
    <property type="entry name" value="Tyr_Pase_AS"/>
</dbReference>
<evidence type="ECO:0000259" key="2">
    <source>
        <dbReference type="PROSITE" id="PS50056"/>
    </source>
</evidence>
<dbReference type="EMBL" id="CP001340">
    <property type="protein sequence ID" value="ACL96515.1"/>
    <property type="molecule type" value="Genomic_DNA"/>
</dbReference>
<gene>
    <name evidence="3" type="ordered locus">CCNA_03050</name>
</gene>
<evidence type="ECO:0000313" key="3">
    <source>
        <dbReference type="EMBL" id="ACL96515.1"/>
    </source>
</evidence>
<dbReference type="InterPro" id="IPR026893">
    <property type="entry name" value="Tyr/Ser_Pase_IphP-type"/>
</dbReference>
<dbReference type="EC" id="3.1.3.48" evidence="3"/>
<dbReference type="Pfam" id="PF13350">
    <property type="entry name" value="Y_phosphatase3"/>
    <property type="match status" value="1"/>
</dbReference>